<sequence>MNTALIGIIGGSGLYQMDMLSDAREHDLDTPFGRPSGIIVTGRVHDVPVAFLPRHGRGHGLIPSEVPYRANIHALKQLGVRYIISVSAVGSLREEYRPLDVVLPDQFVDLTRSRAGTFFGDGAVAHVSMANPICAAVADAVARAVNELRATDDIRLHRGGTYVCIEGPQFSTQAESHWYRGMGGAVVGMTNMPEAKLAREAQIAYATMCMVTDFDCWHPREPHVTADMAISNLMRNAERAQHIVAAAIRLIGTETPCSIAHDALTCALVTQPASMAATTKQRLALILGIEG</sequence>
<evidence type="ECO:0000259" key="5">
    <source>
        <dbReference type="Pfam" id="PF01048"/>
    </source>
</evidence>
<keyword evidence="7" id="KW-1185">Reference proteome</keyword>
<feature type="binding site" evidence="4">
    <location>
        <begin position="54"/>
        <end position="55"/>
    </location>
    <ligand>
        <name>phosphate</name>
        <dbReference type="ChEBI" id="CHEBI:43474"/>
    </ligand>
</feature>
<evidence type="ECO:0000256" key="4">
    <source>
        <dbReference type="HAMAP-Rule" id="MF_01963"/>
    </source>
</evidence>
<comment type="function">
    <text evidence="4">Catalyzes the reversible phosphorylation of S-methyl-5'-thioadenosine (MTA) to adenine and 5-methylthioribose-1-phosphate. Involved in the breakdown of MTA, a major by-product of polyamine biosynthesis. Responsible for the first step in the methionine salvage pathway after MTA has been generated from S-adenosylmethionine. Has broad substrate specificity with 6-aminopurine nucleosides as preferred substrates.</text>
</comment>
<feature type="domain" description="Nucleoside phosphorylase" evidence="5">
    <location>
        <begin position="6"/>
        <end position="249"/>
    </location>
</feature>
<dbReference type="HAMAP" id="MF_01963">
    <property type="entry name" value="MTAP"/>
    <property type="match status" value="1"/>
</dbReference>
<dbReference type="GO" id="GO:0017061">
    <property type="term" value="F:S-methyl-5-thioadenosine phosphorylase activity"/>
    <property type="evidence" value="ECO:0007669"/>
    <property type="project" value="UniProtKB-UniRule"/>
</dbReference>
<gene>
    <name evidence="4 6" type="primary">mtnP</name>
    <name evidence="6" type="ORF">H3H36_02205</name>
</gene>
<keyword evidence="1 4" id="KW-0328">Glycosyltransferase</keyword>
<keyword evidence="3 4" id="KW-0660">Purine salvage</keyword>
<comment type="catalytic activity">
    <reaction evidence="4">
        <text>S-methyl-5'-thioadenosine + phosphate = 5-(methylsulfanyl)-alpha-D-ribose 1-phosphate + adenine</text>
        <dbReference type="Rhea" id="RHEA:11852"/>
        <dbReference type="ChEBI" id="CHEBI:16708"/>
        <dbReference type="ChEBI" id="CHEBI:17509"/>
        <dbReference type="ChEBI" id="CHEBI:43474"/>
        <dbReference type="ChEBI" id="CHEBI:58533"/>
        <dbReference type="EC" id="2.4.2.28"/>
    </reaction>
</comment>
<dbReference type="SUPFAM" id="SSF53167">
    <property type="entry name" value="Purine and uridine phosphorylases"/>
    <property type="match status" value="1"/>
</dbReference>
<dbReference type="GO" id="GO:0005829">
    <property type="term" value="C:cytosol"/>
    <property type="evidence" value="ECO:0007669"/>
    <property type="project" value="TreeGrafter"/>
</dbReference>
<dbReference type="RefSeq" id="WP_182213484.1">
    <property type="nucleotide sequence ID" value="NZ_JACEZS010000001.1"/>
</dbReference>
<protein>
    <recommendedName>
        <fullName evidence="4">S-methyl-5'-thioadenosine phosphorylase</fullName>
        <ecNumber evidence="4">2.4.2.28</ecNumber>
    </recommendedName>
    <alternativeName>
        <fullName evidence="4">5'-methylthioadenosine phosphorylase</fullName>
        <shortName evidence="4">MTA phosphorylase</shortName>
        <shortName evidence="4">MTAP</shortName>
    </alternativeName>
</protein>
<dbReference type="InterPro" id="IPR000845">
    <property type="entry name" value="Nucleoside_phosphorylase_d"/>
</dbReference>
<organism evidence="6 7">
    <name type="scientific">Rugamonas fusca</name>
    <dbReference type="NCBI Taxonomy" id="2758568"/>
    <lineage>
        <taxon>Bacteria</taxon>
        <taxon>Pseudomonadati</taxon>
        <taxon>Pseudomonadota</taxon>
        <taxon>Betaproteobacteria</taxon>
        <taxon>Burkholderiales</taxon>
        <taxon>Oxalobacteraceae</taxon>
        <taxon>Telluria group</taxon>
        <taxon>Rugamonas</taxon>
    </lineage>
</organism>
<dbReference type="PROSITE" id="PS01240">
    <property type="entry name" value="PNP_MTAP_2"/>
    <property type="match status" value="1"/>
</dbReference>
<dbReference type="NCBIfam" id="TIGR01694">
    <property type="entry name" value="MTAP"/>
    <property type="match status" value="1"/>
</dbReference>
<dbReference type="Pfam" id="PF01048">
    <property type="entry name" value="PNP_UDP_1"/>
    <property type="match status" value="1"/>
</dbReference>
<dbReference type="InterPro" id="IPR035994">
    <property type="entry name" value="Nucleoside_phosphorylase_sf"/>
</dbReference>
<evidence type="ECO:0000256" key="2">
    <source>
        <dbReference type="ARBA" id="ARBA00022679"/>
    </source>
</evidence>
<dbReference type="Proteomes" id="UP000566711">
    <property type="component" value="Unassembled WGS sequence"/>
</dbReference>
<evidence type="ECO:0000256" key="1">
    <source>
        <dbReference type="ARBA" id="ARBA00022676"/>
    </source>
</evidence>
<dbReference type="AlphaFoldDB" id="A0A7W2I5E1"/>
<dbReference type="Gene3D" id="3.40.50.1580">
    <property type="entry name" value="Nucleoside phosphorylase domain"/>
    <property type="match status" value="1"/>
</dbReference>
<feature type="binding site" evidence="4">
    <location>
        <position position="190"/>
    </location>
    <ligand>
        <name>phosphate</name>
        <dbReference type="ChEBI" id="CHEBI:43474"/>
    </ligand>
</feature>
<keyword evidence="2 4" id="KW-0808">Transferase</keyword>
<feature type="binding site" evidence="4">
    <location>
        <begin position="87"/>
        <end position="88"/>
    </location>
    <ligand>
        <name>phosphate</name>
        <dbReference type="ChEBI" id="CHEBI:43474"/>
    </ligand>
</feature>
<dbReference type="PANTHER" id="PTHR42679">
    <property type="entry name" value="S-METHYL-5'-THIOADENOSINE PHOSPHORYLASE"/>
    <property type="match status" value="1"/>
</dbReference>
<dbReference type="GO" id="GO:0006166">
    <property type="term" value="P:purine ribonucleoside salvage"/>
    <property type="evidence" value="ECO:0007669"/>
    <property type="project" value="UniProtKB-KW"/>
</dbReference>
<comment type="subunit">
    <text evidence="4">Homohexamer. Dimer of a homotrimer.</text>
</comment>
<dbReference type="UniPathway" id="UPA00904">
    <property type="reaction ID" value="UER00873"/>
</dbReference>
<feature type="binding site" evidence="4">
    <location>
        <position position="189"/>
    </location>
    <ligand>
        <name>substrate</name>
    </ligand>
</feature>
<dbReference type="GO" id="GO:0019509">
    <property type="term" value="P:L-methionine salvage from methylthioadenosine"/>
    <property type="evidence" value="ECO:0007669"/>
    <property type="project" value="UniProtKB-UniRule"/>
</dbReference>
<dbReference type="InterPro" id="IPR018099">
    <property type="entry name" value="Purine_phosphorylase-2_CS"/>
</dbReference>
<feature type="binding site" evidence="4">
    <location>
        <begin position="213"/>
        <end position="215"/>
    </location>
    <ligand>
        <name>substrate</name>
    </ligand>
</feature>
<dbReference type="FunFam" id="3.40.50.1580:FF:000012">
    <property type="entry name" value="Probable 6-oxopurine nucleoside phosphorylase"/>
    <property type="match status" value="1"/>
</dbReference>
<dbReference type="EMBL" id="JACEZS010000001">
    <property type="protein sequence ID" value="MBA5604175.1"/>
    <property type="molecule type" value="Genomic_DNA"/>
</dbReference>
<dbReference type="EC" id="2.4.2.28" evidence="4"/>
<feature type="site" description="Important for substrate specificity" evidence="4">
    <location>
        <position position="171"/>
    </location>
</feature>
<feature type="site" description="Important for substrate specificity" evidence="4">
    <location>
        <position position="226"/>
    </location>
</feature>
<proteinExistence type="inferred from homology"/>
<dbReference type="InterPro" id="IPR010044">
    <property type="entry name" value="MTAP"/>
</dbReference>
<comment type="pathway">
    <text evidence="4">Amino-acid biosynthesis; L-methionine biosynthesis via salvage pathway; S-methyl-5-thio-alpha-D-ribose 1-phosphate from S-methyl-5'-thioadenosine (phosphorylase route): step 1/1.</text>
</comment>
<evidence type="ECO:0000313" key="7">
    <source>
        <dbReference type="Proteomes" id="UP000566711"/>
    </source>
</evidence>
<name>A0A7W2I5E1_9BURK</name>
<accession>A0A7W2I5E1</accession>
<comment type="similarity">
    <text evidence="4">Belongs to the PNP/MTAP phosphorylase family. MTAP subfamily.</text>
</comment>
<evidence type="ECO:0000313" key="6">
    <source>
        <dbReference type="EMBL" id="MBA5604175.1"/>
    </source>
</evidence>
<reference evidence="6 7" key="1">
    <citation type="submission" date="2020-07" db="EMBL/GenBank/DDBJ databases">
        <title>Novel species isolated from subtropical streams in China.</title>
        <authorList>
            <person name="Lu H."/>
        </authorList>
    </citation>
    <scope>NUCLEOTIDE SEQUENCE [LARGE SCALE GENOMIC DNA]</scope>
    <source>
        <strain evidence="6 7">FT3S</strain>
    </source>
</reference>
<evidence type="ECO:0000256" key="3">
    <source>
        <dbReference type="ARBA" id="ARBA00022726"/>
    </source>
</evidence>
<comment type="caution">
    <text evidence="6">The sequence shown here is derived from an EMBL/GenBank/DDBJ whole genome shotgun (WGS) entry which is preliminary data.</text>
</comment>
<dbReference type="PANTHER" id="PTHR42679:SF2">
    <property type="entry name" value="S-METHYL-5'-THIOADENOSINE PHOSPHORYLASE"/>
    <property type="match status" value="1"/>
</dbReference>
<dbReference type="CDD" id="cd09010">
    <property type="entry name" value="MTAP_SsMTAPII_like_MTIP"/>
    <property type="match status" value="1"/>
</dbReference>
<feature type="binding site" evidence="4">
    <location>
        <position position="12"/>
    </location>
    <ligand>
        <name>phosphate</name>
        <dbReference type="ChEBI" id="CHEBI:43474"/>
    </ligand>
</feature>